<dbReference type="SUPFAM" id="SSF47413">
    <property type="entry name" value="lambda repressor-like DNA-binding domains"/>
    <property type="match status" value="1"/>
</dbReference>
<comment type="caution">
    <text evidence="3">The sequence shown here is derived from an EMBL/GenBank/DDBJ whole genome shotgun (WGS) entry which is preliminary data.</text>
</comment>
<evidence type="ECO:0000259" key="2">
    <source>
        <dbReference type="PROSITE" id="PS50943"/>
    </source>
</evidence>
<gene>
    <name evidence="3" type="ORF">GCM10009745_50080</name>
</gene>
<feature type="region of interest" description="Disordered" evidence="1">
    <location>
        <begin position="25"/>
        <end position="50"/>
    </location>
</feature>
<dbReference type="Pfam" id="PF01381">
    <property type="entry name" value="HTH_3"/>
    <property type="match status" value="1"/>
</dbReference>
<dbReference type="SMART" id="SM00530">
    <property type="entry name" value="HTH_XRE"/>
    <property type="match status" value="1"/>
</dbReference>
<name>A0ABN2I3V0_9ACTN</name>
<feature type="compositionally biased region" description="Basic and acidic residues" evidence="1">
    <location>
        <begin position="33"/>
        <end position="50"/>
    </location>
</feature>
<dbReference type="InterPro" id="IPR010982">
    <property type="entry name" value="Lambda_DNA-bd_dom_sf"/>
</dbReference>
<organism evidence="3 4">
    <name type="scientific">Kribbella yunnanensis</name>
    <dbReference type="NCBI Taxonomy" id="190194"/>
    <lineage>
        <taxon>Bacteria</taxon>
        <taxon>Bacillati</taxon>
        <taxon>Actinomycetota</taxon>
        <taxon>Actinomycetes</taxon>
        <taxon>Propionibacteriales</taxon>
        <taxon>Kribbellaceae</taxon>
        <taxon>Kribbella</taxon>
    </lineage>
</organism>
<dbReference type="Proteomes" id="UP001500280">
    <property type="component" value="Unassembled WGS sequence"/>
</dbReference>
<dbReference type="PROSITE" id="PS50943">
    <property type="entry name" value="HTH_CROC1"/>
    <property type="match status" value="1"/>
</dbReference>
<reference evidence="3 4" key="1">
    <citation type="journal article" date="2019" name="Int. J. Syst. Evol. Microbiol.">
        <title>The Global Catalogue of Microorganisms (GCM) 10K type strain sequencing project: providing services to taxonomists for standard genome sequencing and annotation.</title>
        <authorList>
            <consortium name="The Broad Institute Genomics Platform"/>
            <consortium name="The Broad Institute Genome Sequencing Center for Infectious Disease"/>
            <person name="Wu L."/>
            <person name="Ma J."/>
        </authorList>
    </citation>
    <scope>NUCLEOTIDE SEQUENCE [LARGE SCALE GENOMIC DNA]</scope>
    <source>
        <strain evidence="3 4">JCM 14307</strain>
    </source>
</reference>
<evidence type="ECO:0000313" key="4">
    <source>
        <dbReference type="Proteomes" id="UP001500280"/>
    </source>
</evidence>
<sequence length="154" mass="17318">MTYTIAYTEGCHKWLGTWAWPAGGGDDQSLAPSEHEEAARADERAKESTVKYRTHEEVRAEFIRTPEDEAAVAAYKEEALAEIRAYRLAEVRQEHGLTQTDLAERLHITQTAVSKIERGELARSELSTIRRYVEALGGRLEIVASFGDERLVLS</sequence>
<protein>
    <recommendedName>
        <fullName evidence="2">HTH cro/C1-type domain-containing protein</fullName>
    </recommendedName>
</protein>
<dbReference type="EMBL" id="BAAANF010000017">
    <property type="protein sequence ID" value="GAA1697826.1"/>
    <property type="molecule type" value="Genomic_DNA"/>
</dbReference>
<proteinExistence type="predicted"/>
<evidence type="ECO:0000313" key="3">
    <source>
        <dbReference type="EMBL" id="GAA1697826.1"/>
    </source>
</evidence>
<dbReference type="RefSeq" id="WP_344156672.1">
    <property type="nucleotide sequence ID" value="NZ_BAAANF010000017.1"/>
</dbReference>
<feature type="domain" description="HTH cro/C1-type" evidence="2">
    <location>
        <begin position="88"/>
        <end position="143"/>
    </location>
</feature>
<dbReference type="InterPro" id="IPR001387">
    <property type="entry name" value="Cro/C1-type_HTH"/>
</dbReference>
<evidence type="ECO:0000256" key="1">
    <source>
        <dbReference type="SAM" id="MobiDB-lite"/>
    </source>
</evidence>
<accession>A0ABN2I3V0</accession>
<dbReference type="Gene3D" id="1.10.260.40">
    <property type="entry name" value="lambda repressor-like DNA-binding domains"/>
    <property type="match status" value="1"/>
</dbReference>
<dbReference type="CDD" id="cd00093">
    <property type="entry name" value="HTH_XRE"/>
    <property type="match status" value="1"/>
</dbReference>
<keyword evidence="4" id="KW-1185">Reference proteome</keyword>